<proteinExistence type="predicted"/>
<comment type="caution">
    <text evidence="2">The sequence shown here is derived from an EMBL/GenBank/DDBJ whole genome shotgun (WGS) entry which is preliminary data.</text>
</comment>
<evidence type="ECO:0000313" key="3">
    <source>
        <dbReference type="Proteomes" id="UP001597362"/>
    </source>
</evidence>
<dbReference type="Proteomes" id="UP001597362">
    <property type="component" value="Unassembled WGS sequence"/>
</dbReference>
<reference evidence="3" key="1">
    <citation type="journal article" date="2019" name="Int. J. Syst. Evol. Microbiol.">
        <title>The Global Catalogue of Microorganisms (GCM) 10K type strain sequencing project: providing services to taxonomists for standard genome sequencing and annotation.</title>
        <authorList>
            <consortium name="The Broad Institute Genomics Platform"/>
            <consortium name="The Broad Institute Genome Sequencing Center for Infectious Disease"/>
            <person name="Wu L."/>
            <person name="Ma J."/>
        </authorList>
    </citation>
    <scope>NUCLEOTIDE SEQUENCE [LARGE SCALE GENOMIC DNA]</scope>
    <source>
        <strain evidence="3">GH52</strain>
    </source>
</reference>
<evidence type="ECO:0000313" key="2">
    <source>
        <dbReference type="EMBL" id="MFD2115966.1"/>
    </source>
</evidence>
<name>A0ABW4YJQ9_9BACL</name>
<dbReference type="RefSeq" id="WP_377771665.1">
    <property type="nucleotide sequence ID" value="NZ_JBHUHO010000029.1"/>
</dbReference>
<evidence type="ECO:0000256" key="1">
    <source>
        <dbReference type="SAM" id="Phobius"/>
    </source>
</evidence>
<feature type="transmembrane region" description="Helical" evidence="1">
    <location>
        <begin position="6"/>
        <end position="24"/>
    </location>
</feature>
<accession>A0ABW4YJQ9</accession>
<keyword evidence="1" id="KW-0812">Transmembrane</keyword>
<gene>
    <name evidence="2" type="ORF">ACFSJH_09545</name>
</gene>
<organism evidence="2 3">
    <name type="scientific">Paenibacillus yanchengensis</name>
    <dbReference type="NCBI Taxonomy" id="2035833"/>
    <lineage>
        <taxon>Bacteria</taxon>
        <taxon>Bacillati</taxon>
        <taxon>Bacillota</taxon>
        <taxon>Bacilli</taxon>
        <taxon>Bacillales</taxon>
        <taxon>Paenibacillaceae</taxon>
        <taxon>Paenibacillus</taxon>
    </lineage>
</organism>
<sequence>MRRLQWFVSAMLITIIGTMLLVILSPAIKKNSSPIGAVHKEVFSYDTIQHLNNYNIVDWIVGLSLQQKLGRVEWSNQLLIIELHVDIIHLQPDEWLKDVQQLVEASFKQVTNVERILIRLLEPKELNRQLLATVDVRKSDSWINEPETMEQLKYRNPLYDPIWRERLRINVTSLWKEKFGVPRI</sequence>
<keyword evidence="1" id="KW-1133">Transmembrane helix</keyword>
<keyword evidence="3" id="KW-1185">Reference proteome</keyword>
<protein>
    <submittedName>
        <fullName evidence="2">Uncharacterized protein</fullName>
    </submittedName>
</protein>
<keyword evidence="1" id="KW-0472">Membrane</keyword>
<dbReference type="EMBL" id="JBHUHO010000029">
    <property type="protein sequence ID" value="MFD2115966.1"/>
    <property type="molecule type" value="Genomic_DNA"/>
</dbReference>